<gene>
    <name evidence="2" type="ORF">N658DRAFT_501547</name>
</gene>
<comment type="caution">
    <text evidence="2">The sequence shown here is derived from an EMBL/GenBank/DDBJ whole genome shotgun (WGS) entry which is preliminary data.</text>
</comment>
<dbReference type="Proteomes" id="UP001305647">
    <property type="component" value="Unassembled WGS sequence"/>
</dbReference>
<evidence type="ECO:0000313" key="2">
    <source>
        <dbReference type="EMBL" id="KAK4096492.1"/>
    </source>
</evidence>
<dbReference type="EMBL" id="MU863712">
    <property type="protein sequence ID" value="KAK4096492.1"/>
    <property type="molecule type" value="Genomic_DNA"/>
</dbReference>
<sequence>MPSSNRSSSTSSSASDTSKKPKTWRILSTEYKELGNGKQFSRKIDLKTGLPKTEWQEVAKPPSSSSGSSQEEQHKLYLVLQKQAEGEPDHWSLFATRGGELTSARGKVWQVKGDALSMRHVPANNVAIFASGSFKAHYVLCSNLTADMENKVEAAAAREAPPKAANQAAVVENCQGWTIRVLRRLEKEGVVKKETVNQMSKLKQPIRK</sequence>
<feature type="compositionally biased region" description="Low complexity" evidence="1">
    <location>
        <begin position="1"/>
        <end position="16"/>
    </location>
</feature>
<dbReference type="AlphaFoldDB" id="A0AAN6SXI0"/>
<proteinExistence type="predicted"/>
<name>A0AAN6SXI0_9PEZI</name>
<dbReference type="InterPro" id="IPR046670">
    <property type="entry name" value="DUF6540"/>
</dbReference>
<evidence type="ECO:0000256" key="1">
    <source>
        <dbReference type="SAM" id="MobiDB-lite"/>
    </source>
</evidence>
<accession>A0AAN6SXI0</accession>
<feature type="region of interest" description="Disordered" evidence="1">
    <location>
        <begin position="51"/>
        <end position="73"/>
    </location>
</feature>
<protein>
    <submittedName>
        <fullName evidence="2">Uncharacterized protein</fullName>
    </submittedName>
</protein>
<dbReference type="Pfam" id="PF20174">
    <property type="entry name" value="DUF6540"/>
    <property type="match status" value="1"/>
</dbReference>
<reference evidence="2" key="2">
    <citation type="submission" date="2023-05" db="EMBL/GenBank/DDBJ databases">
        <authorList>
            <consortium name="Lawrence Berkeley National Laboratory"/>
            <person name="Steindorff A."/>
            <person name="Hensen N."/>
            <person name="Bonometti L."/>
            <person name="Westerberg I."/>
            <person name="Brannstrom I.O."/>
            <person name="Guillou S."/>
            <person name="Cros-Aarteil S."/>
            <person name="Calhoun S."/>
            <person name="Haridas S."/>
            <person name="Kuo A."/>
            <person name="Mondo S."/>
            <person name="Pangilinan J."/>
            <person name="Riley R."/>
            <person name="Labutti K."/>
            <person name="Andreopoulos B."/>
            <person name="Lipzen A."/>
            <person name="Chen C."/>
            <person name="Yanf M."/>
            <person name="Daum C."/>
            <person name="Ng V."/>
            <person name="Clum A."/>
            <person name="Ohm R."/>
            <person name="Martin F."/>
            <person name="Silar P."/>
            <person name="Natvig D."/>
            <person name="Lalanne C."/>
            <person name="Gautier V."/>
            <person name="Ament-Velasquez S.L."/>
            <person name="Kruys A."/>
            <person name="Hutchinson M.I."/>
            <person name="Powell A.J."/>
            <person name="Barry K."/>
            <person name="Miller A.N."/>
            <person name="Grigoriev I.V."/>
            <person name="Debuchy R."/>
            <person name="Gladieux P."/>
            <person name="Thoren M.H."/>
            <person name="Johannesson H."/>
        </authorList>
    </citation>
    <scope>NUCLEOTIDE SEQUENCE</scope>
    <source>
        <strain evidence="2">CBS 757.83</strain>
    </source>
</reference>
<feature type="region of interest" description="Disordered" evidence="1">
    <location>
        <begin position="1"/>
        <end position="22"/>
    </location>
</feature>
<keyword evidence="3" id="KW-1185">Reference proteome</keyword>
<organism evidence="2 3">
    <name type="scientific">Parathielavia hyrcaniae</name>
    <dbReference type="NCBI Taxonomy" id="113614"/>
    <lineage>
        <taxon>Eukaryota</taxon>
        <taxon>Fungi</taxon>
        <taxon>Dikarya</taxon>
        <taxon>Ascomycota</taxon>
        <taxon>Pezizomycotina</taxon>
        <taxon>Sordariomycetes</taxon>
        <taxon>Sordariomycetidae</taxon>
        <taxon>Sordariales</taxon>
        <taxon>Chaetomiaceae</taxon>
        <taxon>Parathielavia</taxon>
    </lineage>
</organism>
<evidence type="ECO:0000313" key="3">
    <source>
        <dbReference type="Proteomes" id="UP001305647"/>
    </source>
</evidence>
<reference evidence="2" key="1">
    <citation type="journal article" date="2023" name="Mol. Phylogenet. Evol.">
        <title>Genome-scale phylogeny and comparative genomics of the fungal order Sordariales.</title>
        <authorList>
            <person name="Hensen N."/>
            <person name="Bonometti L."/>
            <person name="Westerberg I."/>
            <person name="Brannstrom I.O."/>
            <person name="Guillou S."/>
            <person name="Cros-Aarteil S."/>
            <person name="Calhoun S."/>
            <person name="Haridas S."/>
            <person name="Kuo A."/>
            <person name="Mondo S."/>
            <person name="Pangilinan J."/>
            <person name="Riley R."/>
            <person name="LaButti K."/>
            <person name="Andreopoulos B."/>
            <person name="Lipzen A."/>
            <person name="Chen C."/>
            <person name="Yan M."/>
            <person name="Daum C."/>
            <person name="Ng V."/>
            <person name="Clum A."/>
            <person name="Steindorff A."/>
            <person name="Ohm R.A."/>
            <person name="Martin F."/>
            <person name="Silar P."/>
            <person name="Natvig D.O."/>
            <person name="Lalanne C."/>
            <person name="Gautier V."/>
            <person name="Ament-Velasquez S.L."/>
            <person name="Kruys A."/>
            <person name="Hutchinson M.I."/>
            <person name="Powell A.J."/>
            <person name="Barry K."/>
            <person name="Miller A.N."/>
            <person name="Grigoriev I.V."/>
            <person name="Debuchy R."/>
            <person name="Gladieux P."/>
            <person name="Hiltunen Thoren M."/>
            <person name="Johannesson H."/>
        </authorList>
    </citation>
    <scope>NUCLEOTIDE SEQUENCE</scope>
    <source>
        <strain evidence="2">CBS 757.83</strain>
    </source>
</reference>